<protein>
    <submittedName>
        <fullName evidence="2">Uncharacterized protein</fullName>
    </submittedName>
</protein>
<keyword evidence="1" id="KW-0472">Membrane</keyword>
<proteinExistence type="predicted"/>
<reference evidence="3" key="1">
    <citation type="journal article" date="2015" name="Nat. Genet.">
        <title>The genome and transcriptome of the zoonotic hookworm Ancylostoma ceylanicum identify infection-specific gene families.</title>
        <authorList>
            <person name="Schwarz E.M."/>
            <person name="Hu Y."/>
            <person name="Antoshechkin I."/>
            <person name="Miller M.M."/>
            <person name="Sternberg P.W."/>
            <person name="Aroian R.V."/>
        </authorList>
    </citation>
    <scope>NUCLEOTIDE SEQUENCE</scope>
    <source>
        <strain evidence="3">HY135</strain>
    </source>
</reference>
<sequence>MISLRTNLIDRVFITNSLKGSLVAYIYPSLAFMSAIIDETGKRKMLNFTSSTYLIVLGSNGLLYLLLLILYEFHFHTSLMQFMNSKKFSESFDVPYGNDVIEERARVTRPSGFGTILVVKGDAFRRNRLLQSLKEGGCDRYNVNEGAIRDPLQI</sequence>
<accession>A0A016TFT4</accession>
<evidence type="ECO:0000313" key="3">
    <source>
        <dbReference type="Proteomes" id="UP000024635"/>
    </source>
</evidence>
<dbReference type="OrthoDB" id="5828202at2759"/>
<evidence type="ECO:0000256" key="1">
    <source>
        <dbReference type="SAM" id="Phobius"/>
    </source>
</evidence>
<feature type="transmembrane region" description="Helical" evidence="1">
    <location>
        <begin position="12"/>
        <end position="33"/>
    </location>
</feature>
<keyword evidence="1" id="KW-0812">Transmembrane</keyword>
<keyword evidence="3" id="KW-1185">Reference proteome</keyword>
<dbReference type="AlphaFoldDB" id="A0A016TFT4"/>
<dbReference type="EMBL" id="JARK01001440">
    <property type="protein sequence ID" value="EYC01849.1"/>
    <property type="molecule type" value="Genomic_DNA"/>
</dbReference>
<name>A0A016TFT4_9BILA</name>
<organism evidence="2 3">
    <name type="scientific">Ancylostoma ceylanicum</name>
    <dbReference type="NCBI Taxonomy" id="53326"/>
    <lineage>
        <taxon>Eukaryota</taxon>
        <taxon>Metazoa</taxon>
        <taxon>Ecdysozoa</taxon>
        <taxon>Nematoda</taxon>
        <taxon>Chromadorea</taxon>
        <taxon>Rhabditida</taxon>
        <taxon>Rhabditina</taxon>
        <taxon>Rhabditomorpha</taxon>
        <taxon>Strongyloidea</taxon>
        <taxon>Ancylostomatidae</taxon>
        <taxon>Ancylostomatinae</taxon>
        <taxon>Ancylostoma</taxon>
    </lineage>
</organism>
<gene>
    <name evidence="2" type="primary">Acey_s0104.g3635</name>
    <name evidence="2" type="ORF">Y032_0104g3635</name>
</gene>
<evidence type="ECO:0000313" key="2">
    <source>
        <dbReference type="EMBL" id="EYC01849.1"/>
    </source>
</evidence>
<dbReference type="Proteomes" id="UP000024635">
    <property type="component" value="Unassembled WGS sequence"/>
</dbReference>
<keyword evidence="1" id="KW-1133">Transmembrane helix</keyword>
<comment type="caution">
    <text evidence="2">The sequence shown here is derived from an EMBL/GenBank/DDBJ whole genome shotgun (WGS) entry which is preliminary data.</text>
</comment>
<feature type="transmembrane region" description="Helical" evidence="1">
    <location>
        <begin position="53"/>
        <end position="73"/>
    </location>
</feature>